<keyword evidence="9" id="KW-0325">Glycoprotein</keyword>
<name>A0ABN7RQE5_OIKDI</name>
<reference evidence="10 11" key="1">
    <citation type="submission" date="2021-04" db="EMBL/GenBank/DDBJ databases">
        <authorList>
            <person name="Bliznina A."/>
        </authorList>
    </citation>
    <scope>NUCLEOTIDE SEQUENCE [LARGE SCALE GENOMIC DNA]</scope>
</reference>
<keyword evidence="5" id="KW-0735">Signal-anchor</keyword>
<keyword evidence="4" id="KW-0812">Transmembrane</keyword>
<dbReference type="SUPFAM" id="SSF52540">
    <property type="entry name" value="P-loop containing nucleoside triphosphate hydrolases"/>
    <property type="match status" value="1"/>
</dbReference>
<proteinExistence type="inferred from homology"/>
<dbReference type="Gene3D" id="3.40.50.300">
    <property type="entry name" value="P-loop containing nucleotide triphosphate hydrolases"/>
    <property type="match status" value="1"/>
</dbReference>
<evidence type="ECO:0000256" key="8">
    <source>
        <dbReference type="ARBA" id="ARBA00023136"/>
    </source>
</evidence>
<dbReference type="InterPro" id="IPR027417">
    <property type="entry name" value="P-loop_NTPase"/>
</dbReference>
<evidence type="ECO:0000256" key="5">
    <source>
        <dbReference type="ARBA" id="ARBA00022968"/>
    </source>
</evidence>
<evidence type="ECO:0000256" key="6">
    <source>
        <dbReference type="ARBA" id="ARBA00022989"/>
    </source>
</evidence>
<dbReference type="PANTHER" id="PTHR12129">
    <property type="entry name" value="HEPARAN SULFATE 2-O-SULFOTRANSFERASE"/>
    <property type="match status" value="1"/>
</dbReference>
<keyword evidence="6" id="KW-1133">Transmembrane helix</keyword>
<evidence type="ECO:0000313" key="10">
    <source>
        <dbReference type="EMBL" id="CAG5083367.1"/>
    </source>
</evidence>
<dbReference type="InterPro" id="IPR005331">
    <property type="entry name" value="Sulfotransferase"/>
</dbReference>
<keyword evidence="8" id="KW-0472">Membrane</keyword>
<evidence type="ECO:0000256" key="3">
    <source>
        <dbReference type="ARBA" id="ARBA00022679"/>
    </source>
</evidence>
<evidence type="ECO:0000256" key="1">
    <source>
        <dbReference type="ARBA" id="ARBA00004323"/>
    </source>
</evidence>
<dbReference type="InterPro" id="IPR007734">
    <property type="entry name" value="Heparan_SO4_2-O-STrfase"/>
</dbReference>
<keyword evidence="3" id="KW-0808">Transferase</keyword>
<evidence type="ECO:0000256" key="2">
    <source>
        <dbReference type="ARBA" id="ARBA00010569"/>
    </source>
</evidence>
<keyword evidence="7" id="KW-0333">Golgi apparatus</keyword>
<accession>A0ABN7RQE5</accession>
<keyword evidence="11" id="KW-1185">Reference proteome</keyword>
<dbReference type="EMBL" id="OU015568">
    <property type="protein sequence ID" value="CAG5083367.1"/>
    <property type="molecule type" value="Genomic_DNA"/>
</dbReference>
<evidence type="ECO:0000313" key="11">
    <source>
        <dbReference type="Proteomes" id="UP001158576"/>
    </source>
</evidence>
<sequence length="372" mass="43253">MRTVILSKTLLRIAFVVILVLVLYSSRKARDVASETLKEVSDELALLQEGEGSGEDRVDILENIDNFYHEDSEEIEEKDPIHFAAEDKKFLLHNKLPKSGSSTMKYILKVLSDKNDFFFDHYRVSQCDIDNNQRLVHHAAKLRRQHPDKKIVLLKHHTWVNFTHRGYPQPQFINVVRHPVTQFKSTYYFSRFGWGLQKGKRNGSHEDRKRSIDDCVAQGQYECVDSIGVFNKYFCGTDPVCMDHRTHQQQPDGKWVRFTDHEKLKKATELSKQNILKYRQIGVLEEFDSTLKLLEVTLPEFYKGALDAYHGPYVQKFVKLTKSKSHGNMTEETAKKLEEMLSYDMDIYNLAKQVFHQRLQENGIGNNAVAPL</sequence>
<dbReference type="Proteomes" id="UP001158576">
    <property type="component" value="Chromosome PAR"/>
</dbReference>
<protein>
    <submittedName>
        <fullName evidence="10">Oidioi.mRNA.OKI2018_I69.PAR.g10360.t1.cds</fullName>
    </submittedName>
</protein>
<comment type="similarity">
    <text evidence="2">Belongs to the sulfotransferase 3 family.</text>
</comment>
<dbReference type="Pfam" id="PF03567">
    <property type="entry name" value="Sulfotransfer_2"/>
    <property type="match status" value="1"/>
</dbReference>
<evidence type="ECO:0000256" key="9">
    <source>
        <dbReference type="ARBA" id="ARBA00023180"/>
    </source>
</evidence>
<organism evidence="10 11">
    <name type="scientific">Oikopleura dioica</name>
    <name type="common">Tunicate</name>
    <dbReference type="NCBI Taxonomy" id="34765"/>
    <lineage>
        <taxon>Eukaryota</taxon>
        <taxon>Metazoa</taxon>
        <taxon>Chordata</taxon>
        <taxon>Tunicata</taxon>
        <taxon>Appendicularia</taxon>
        <taxon>Copelata</taxon>
        <taxon>Oikopleuridae</taxon>
        <taxon>Oikopleura</taxon>
    </lineage>
</organism>
<evidence type="ECO:0000256" key="7">
    <source>
        <dbReference type="ARBA" id="ARBA00023034"/>
    </source>
</evidence>
<comment type="subcellular location">
    <subcellularLocation>
        <location evidence="1">Golgi apparatus membrane</location>
        <topology evidence="1">Single-pass type II membrane protein</topology>
    </subcellularLocation>
</comment>
<gene>
    <name evidence="10" type="ORF">OKIOD_LOCUS1918</name>
</gene>
<evidence type="ECO:0000256" key="4">
    <source>
        <dbReference type="ARBA" id="ARBA00022692"/>
    </source>
</evidence>
<dbReference type="PANTHER" id="PTHR12129:SF15">
    <property type="entry name" value="URONYL 2-SULFOTRANSFERASE"/>
    <property type="match status" value="1"/>
</dbReference>